<evidence type="ECO:0000259" key="2">
    <source>
        <dbReference type="Pfam" id="PF18741"/>
    </source>
</evidence>
<reference evidence="3" key="1">
    <citation type="submission" date="2020-02" db="EMBL/GenBank/DDBJ databases">
        <authorList>
            <person name="Meier V. D."/>
        </authorList>
    </citation>
    <scope>NUCLEOTIDE SEQUENCE</scope>
    <source>
        <strain evidence="3">AVDCRST_MAG85</strain>
    </source>
</reference>
<feature type="domain" description="Restriction endonuclease type II-like" evidence="2">
    <location>
        <begin position="235"/>
        <end position="310"/>
    </location>
</feature>
<proteinExistence type="predicted"/>
<dbReference type="InterPro" id="IPR011335">
    <property type="entry name" value="Restrct_endonuc-II-like"/>
</dbReference>
<evidence type="ECO:0000313" key="3">
    <source>
        <dbReference type="EMBL" id="CAA9518863.1"/>
    </source>
</evidence>
<dbReference type="SUPFAM" id="SSF52980">
    <property type="entry name" value="Restriction endonuclease-like"/>
    <property type="match status" value="1"/>
</dbReference>
<organism evidence="3">
    <name type="scientific">uncultured Solirubrobacteraceae bacterium</name>
    <dbReference type="NCBI Taxonomy" id="1162706"/>
    <lineage>
        <taxon>Bacteria</taxon>
        <taxon>Bacillati</taxon>
        <taxon>Actinomycetota</taxon>
        <taxon>Thermoleophilia</taxon>
        <taxon>Solirubrobacterales</taxon>
        <taxon>Solirubrobacteraceae</taxon>
        <taxon>environmental samples</taxon>
    </lineage>
</organism>
<sequence length="321" mass="35677">MSAEIDETADIGRQRRSRYDDAAIVALAERQHGAVGRDQLAALGIGEGAIRYRLTCGRLYEIHRGVYAVGGRRLTVAGRRQAALLALGPAAVLSHRAAAAQWGLRRSEAVDVTVPRDRRAPSGVVVHRSILPADEITERGGFAVTTVSRTILDLAAIRPLHEVAKAADEAERLRLGDSLSLADVVARYPGTRGIRKVRAILTDARIGADVTRSELEDRFLRLVRRARLPRPQTNVLVETATRTYECDCVWREERLIVELDGHASHGTRRAYESDRERDRALNAAGWRTVRITWRQLHTDPESVRRDLRALLSSSRSTKPLT</sequence>
<dbReference type="Gene3D" id="3.40.960.10">
    <property type="entry name" value="VSR Endonuclease"/>
    <property type="match status" value="1"/>
</dbReference>
<feature type="domain" description="AbiEi antitoxin N-terminal" evidence="1">
    <location>
        <begin position="24"/>
        <end position="69"/>
    </location>
</feature>
<protein>
    <recommendedName>
        <fullName evidence="4">DUF559 domain-containing protein</fullName>
    </recommendedName>
</protein>
<dbReference type="AlphaFoldDB" id="A0A6J4TBH8"/>
<evidence type="ECO:0008006" key="4">
    <source>
        <dbReference type="Google" id="ProtNLM"/>
    </source>
</evidence>
<dbReference type="InterPro" id="IPR049468">
    <property type="entry name" value="Restrct_endonuc-II-like_dom"/>
</dbReference>
<dbReference type="EMBL" id="CADCVT010000305">
    <property type="protein sequence ID" value="CAA9518863.1"/>
    <property type="molecule type" value="Genomic_DNA"/>
</dbReference>
<name>A0A6J4TBH8_9ACTN</name>
<dbReference type="InterPro" id="IPR025159">
    <property type="entry name" value="AbiEi_N"/>
</dbReference>
<gene>
    <name evidence="3" type="ORF">AVDCRST_MAG85-2785</name>
</gene>
<dbReference type="Pfam" id="PF13338">
    <property type="entry name" value="AbiEi_4"/>
    <property type="match status" value="1"/>
</dbReference>
<evidence type="ECO:0000259" key="1">
    <source>
        <dbReference type="Pfam" id="PF13338"/>
    </source>
</evidence>
<accession>A0A6J4TBH8</accession>
<dbReference type="Pfam" id="PF18741">
    <property type="entry name" value="MTES_1575"/>
    <property type="match status" value="1"/>
</dbReference>